<dbReference type="CDD" id="cd06587">
    <property type="entry name" value="VOC"/>
    <property type="match status" value="1"/>
</dbReference>
<dbReference type="SUPFAM" id="SSF54593">
    <property type="entry name" value="Glyoxalase/Bleomycin resistance protein/Dihydroxybiphenyl dioxygenase"/>
    <property type="match status" value="1"/>
</dbReference>
<dbReference type="Gene3D" id="3.10.180.10">
    <property type="entry name" value="2,3-Dihydroxybiphenyl 1,2-Dioxygenase, domain 1"/>
    <property type="match status" value="1"/>
</dbReference>
<protein>
    <submittedName>
        <fullName evidence="2">Lactoylglutathione lyase</fullName>
    </submittedName>
</protein>
<evidence type="ECO:0000259" key="1">
    <source>
        <dbReference type="PROSITE" id="PS51819"/>
    </source>
</evidence>
<feature type="domain" description="VOC" evidence="1">
    <location>
        <begin position="19"/>
        <end position="130"/>
    </location>
</feature>
<dbReference type="EMBL" id="NBTZ01000026">
    <property type="protein sequence ID" value="OTP78347.1"/>
    <property type="molecule type" value="Genomic_DNA"/>
</dbReference>
<dbReference type="PROSITE" id="PS51819">
    <property type="entry name" value="VOC"/>
    <property type="match status" value="1"/>
</dbReference>
<dbReference type="InterPro" id="IPR037523">
    <property type="entry name" value="VOC_core"/>
</dbReference>
<reference evidence="2 3" key="1">
    <citation type="submission" date="2017-03" db="EMBL/GenBank/DDBJ databases">
        <title>Genome analysis of strain PAMC 26577.</title>
        <authorList>
            <person name="Oh H.-M."/>
            <person name="Yang J.-A."/>
        </authorList>
    </citation>
    <scope>NUCLEOTIDE SEQUENCE [LARGE SCALE GENOMIC DNA]</scope>
    <source>
        <strain evidence="2 3">PAMC 26577</strain>
    </source>
</reference>
<gene>
    <name evidence="2" type="ORF">PAMC26577_06810</name>
</gene>
<dbReference type="InterPro" id="IPR029068">
    <property type="entry name" value="Glyas_Bleomycin-R_OHBP_Dase"/>
</dbReference>
<proteinExistence type="predicted"/>
<dbReference type="GO" id="GO:0016829">
    <property type="term" value="F:lyase activity"/>
    <property type="evidence" value="ECO:0007669"/>
    <property type="project" value="UniProtKB-KW"/>
</dbReference>
<dbReference type="Proteomes" id="UP000195221">
    <property type="component" value="Unassembled WGS sequence"/>
</dbReference>
<accession>A0A242N3W2</accession>
<dbReference type="InterPro" id="IPR004360">
    <property type="entry name" value="Glyas_Fos-R_dOase_dom"/>
</dbReference>
<keyword evidence="2" id="KW-0456">Lyase</keyword>
<sequence length="143" mass="15629">MSTITTNANTTTSVSTAMKLNHMSFPSSDVSATATFFEAHLGCTVAGRGASWILKRPGFDIVIEDGDHPVEWPHNFHIGFELATLDEVRALHDRMIAAGVGMKTGVFKYERGSRFFCEVPGGVLVEINTRSDADEQYRGTFGL</sequence>
<comment type="caution">
    <text evidence="2">The sequence shown here is derived from an EMBL/GenBank/DDBJ whole genome shotgun (WGS) entry which is preliminary data.</text>
</comment>
<dbReference type="AlphaFoldDB" id="A0A242N3W2"/>
<name>A0A242N3W2_CABSO</name>
<evidence type="ECO:0000313" key="3">
    <source>
        <dbReference type="Proteomes" id="UP000195221"/>
    </source>
</evidence>
<dbReference type="Pfam" id="PF00903">
    <property type="entry name" value="Glyoxalase"/>
    <property type="match status" value="1"/>
</dbReference>
<organism evidence="2 3">
    <name type="scientific">Caballeronia sordidicola</name>
    <name type="common">Burkholderia sordidicola</name>
    <dbReference type="NCBI Taxonomy" id="196367"/>
    <lineage>
        <taxon>Bacteria</taxon>
        <taxon>Pseudomonadati</taxon>
        <taxon>Pseudomonadota</taxon>
        <taxon>Betaproteobacteria</taxon>
        <taxon>Burkholderiales</taxon>
        <taxon>Burkholderiaceae</taxon>
        <taxon>Caballeronia</taxon>
    </lineage>
</organism>
<evidence type="ECO:0000313" key="2">
    <source>
        <dbReference type="EMBL" id="OTP78347.1"/>
    </source>
</evidence>